<dbReference type="InterPro" id="IPR029021">
    <property type="entry name" value="Prot-tyrosine_phosphatase-like"/>
</dbReference>
<dbReference type="EMBL" id="BSOS01000005">
    <property type="protein sequence ID" value="GLR65447.1"/>
    <property type="molecule type" value="Genomic_DNA"/>
</dbReference>
<dbReference type="Proteomes" id="UP001156641">
    <property type="component" value="Unassembled WGS sequence"/>
</dbReference>
<dbReference type="SUPFAM" id="SSF52799">
    <property type="entry name" value="(Phosphotyrosine protein) phosphatases II"/>
    <property type="match status" value="1"/>
</dbReference>
<dbReference type="Gene3D" id="3.90.190.10">
    <property type="entry name" value="Protein tyrosine phosphatase superfamily"/>
    <property type="match status" value="1"/>
</dbReference>
<dbReference type="Pfam" id="PF13350">
    <property type="entry name" value="Y_phosphatase3"/>
    <property type="match status" value="1"/>
</dbReference>
<comment type="similarity">
    <text evidence="1">Belongs to the protein-tyrosine phosphatase family.</text>
</comment>
<evidence type="ECO:0000256" key="1">
    <source>
        <dbReference type="ARBA" id="ARBA00009580"/>
    </source>
</evidence>
<accession>A0ABQ6A1B8</accession>
<name>A0ABQ6A1B8_9PROT</name>
<proteinExistence type="inferred from homology"/>
<dbReference type="PANTHER" id="PTHR31126">
    <property type="entry name" value="TYROSINE-PROTEIN PHOSPHATASE"/>
    <property type="match status" value="1"/>
</dbReference>
<keyword evidence="3" id="KW-1185">Reference proteome</keyword>
<organism evidence="2 3">
    <name type="scientific">Acidocella aquatica</name>
    <dbReference type="NCBI Taxonomy" id="1922313"/>
    <lineage>
        <taxon>Bacteria</taxon>
        <taxon>Pseudomonadati</taxon>
        <taxon>Pseudomonadota</taxon>
        <taxon>Alphaproteobacteria</taxon>
        <taxon>Acetobacterales</taxon>
        <taxon>Acidocellaceae</taxon>
        <taxon>Acidocella</taxon>
    </lineage>
</organism>
<dbReference type="PANTHER" id="PTHR31126:SF1">
    <property type="entry name" value="TYROSINE SPECIFIC PROTEIN PHOSPHATASES DOMAIN-CONTAINING PROTEIN"/>
    <property type="match status" value="1"/>
</dbReference>
<dbReference type="InterPro" id="IPR026893">
    <property type="entry name" value="Tyr/Ser_Pase_IphP-type"/>
</dbReference>
<sequence length="293" mass="31329">MKRRDLLTAAAPLGLAGLPSGRRFIAMAQVAAAPGSSLGLASVPNLRDLGGYAAPQGNVRRGLVYRSEKLDPVAAQDIPKLAALDLAQVFDLRTQPERAQRPDELPPGTAEIWLNVLADAKGGIPANITTLLATPKQANAALGNGKMAAFGVQTYRQFVMLPSARQSYRALFLALSDGAGPQLFHCTAGKDRTGWAAAALLTLLGVPVDTVYQDYLRTNEYILPEYQAYITRFTDQGGDPAIARDLFGARAEYLHAAFNTATTAFGGMTGYFENGLGLDHATQQRLRARLLVS</sequence>
<protein>
    <submittedName>
        <fullName evidence="2">Phosphatase</fullName>
    </submittedName>
</protein>
<comment type="caution">
    <text evidence="2">The sequence shown here is derived from an EMBL/GenBank/DDBJ whole genome shotgun (WGS) entry which is preliminary data.</text>
</comment>
<dbReference type="InterPro" id="IPR016130">
    <property type="entry name" value="Tyr_Pase_AS"/>
</dbReference>
<dbReference type="PROSITE" id="PS00383">
    <property type="entry name" value="TYR_PHOSPHATASE_1"/>
    <property type="match status" value="1"/>
</dbReference>
<gene>
    <name evidence="2" type="ORF">GCM10010909_01250</name>
</gene>
<reference evidence="3" key="1">
    <citation type="journal article" date="2019" name="Int. J. Syst. Evol. Microbiol.">
        <title>The Global Catalogue of Microorganisms (GCM) 10K type strain sequencing project: providing services to taxonomists for standard genome sequencing and annotation.</title>
        <authorList>
            <consortium name="The Broad Institute Genomics Platform"/>
            <consortium name="The Broad Institute Genome Sequencing Center for Infectious Disease"/>
            <person name="Wu L."/>
            <person name="Ma J."/>
        </authorList>
    </citation>
    <scope>NUCLEOTIDE SEQUENCE [LARGE SCALE GENOMIC DNA]</scope>
    <source>
        <strain evidence="3">NBRC 112502</strain>
    </source>
</reference>
<evidence type="ECO:0000313" key="2">
    <source>
        <dbReference type="EMBL" id="GLR65447.1"/>
    </source>
</evidence>
<evidence type="ECO:0000313" key="3">
    <source>
        <dbReference type="Proteomes" id="UP001156641"/>
    </source>
</evidence>
<dbReference type="RefSeq" id="WP_284255937.1">
    <property type="nucleotide sequence ID" value="NZ_BSOS01000005.1"/>
</dbReference>